<feature type="domain" description="Helix-turn-helix" evidence="1">
    <location>
        <begin position="13"/>
        <end position="59"/>
    </location>
</feature>
<sequence length="73" mass="8423">MPMSKSNTPPSPFLTTKEAAGYLRISTRTMENWRWSNDGPEYRKHGGTVVYHIDDLNDFSTVWNKSRKPRHGA</sequence>
<proteinExistence type="predicted"/>
<name>A0A3B9GXC8_9PROT</name>
<dbReference type="InterPro" id="IPR041657">
    <property type="entry name" value="HTH_17"/>
</dbReference>
<dbReference type="SUPFAM" id="SSF46955">
    <property type="entry name" value="Putative DNA-binding domain"/>
    <property type="match status" value="1"/>
</dbReference>
<dbReference type="InterPro" id="IPR009061">
    <property type="entry name" value="DNA-bd_dom_put_sf"/>
</dbReference>
<comment type="caution">
    <text evidence="2">The sequence shown here is derived from an EMBL/GenBank/DDBJ whole genome shotgun (WGS) entry which is preliminary data.</text>
</comment>
<protein>
    <submittedName>
        <fullName evidence="2">DNA-binding protein</fullName>
    </submittedName>
</protein>
<reference evidence="2 3" key="1">
    <citation type="journal article" date="2018" name="Nat. Biotechnol.">
        <title>A standardized bacterial taxonomy based on genome phylogeny substantially revises the tree of life.</title>
        <authorList>
            <person name="Parks D.H."/>
            <person name="Chuvochina M."/>
            <person name="Waite D.W."/>
            <person name="Rinke C."/>
            <person name="Skarshewski A."/>
            <person name="Chaumeil P.A."/>
            <person name="Hugenholtz P."/>
        </authorList>
    </citation>
    <scope>NUCLEOTIDE SEQUENCE [LARGE SCALE GENOMIC DNA]</scope>
    <source>
        <strain evidence="2">UBA8733</strain>
    </source>
</reference>
<dbReference type="AlphaFoldDB" id="A0A3B9GXC8"/>
<accession>A0A3B9GXC8</accession>
<dbReference type="GO" id="GO:0003677">
    <property type="term" value="F:DNA binding"/>
    <property type="evidence" value="ECO:0007669"/>
    <property type="project" value="UniProtKB-KW"/>
</dbReference>
<dbReference type="Proteomes" id="UP000259610">
    <property type="component" value="Unassembled WGS sequence"/>
</dbReference>
<gene>
    <name evidence="2" type="ORF">DCG58_06895</name>
</gene>
<evidence type="ECO:0000313" key="2">
    <source>
        <dbReference type="EMBL" id="HAE26866.1"/>
    </source>
</evidence>
<keyword evidence="2" id="KW-0238">DNA-binding</keyword>
<dbReference type="Pfam" id="PF12728">
    <property type="entry name" value="HTH_17"/>
    <property type="match status" value="1"/>
</dbReference>
<evidence type="ECO:0000313" key="3">
    <source>
        <dbReference type="Proteomes" id="UP000259610"/>
    </source>
</evidence>
<organism evidence="2 3">
    <name type="scientific">Hyphomonas adhaerens</name>
    <dbReference type="NCBI Taxonomy" id="81029"/>
    <lineage>
        <taxon>Bacteria</taxon>
        <taxon>Pseudomonadati</taxon>
        <taxon>Pseudomonadota</taxon>
        <taxon>Alphaproteobacteria</taxon>
        <taxon>Hyphomonadales</taxon>
        <taxon>Hyphomonadaceae</taxon>
        <taxon>Hyphomonas</taxon>
    </lineage>
</organism>
<dbReference type="EMBL" id="DMAN01000149">
    <property type="protein sequence ID" value="HAE26866.1"/>
    <property type="molecule type" value="Genomic_DNA"/>
</dbReference>
<evidence type="ECO:0000259" key="1">
    <source>
        <dbReference type="Pfam" id="PF12728"/>
    </source>
</evidence>